<keyword evidence="2" id="KW-1185">Reference proteome</keyword>
<dbReference type="AlphaFoldDB" id="A0A1L9V0E8"/>
<dbReference type="GeneID" id="93574618"/>
<dbReference type="EMBL" id="KV878679">
    <property type="protein sequence ID" value="OJJ77435.1"/>
    <property type="molecule type" value="Genomic_DNA"/>
</dbReference>
<dbReference type="OMA" id="CTACYLD"/>
<evidence type="ECO:0000313" key="1">
    <source>
        <dbReference type="EMBL" id="OJJ77435.1"/>
    </source>
</evidence>
<dbReference type="OrthoDB" id="5324692at2759"/>
<accession>A0A1L9V0E8</accession>
<dbReference type="RefSeq" id="XP_067484682.1">
    <property type="nucleotide sequence ID" value="XM_067622130.1"/>
</dbReference>
<organism evidence="1 2">
    <name type="scientific">Aspergillus brasiliensis (strain CBS 101740 / IMI 381727 / IBT 21946)</name>
    <dbReference type="NCBI Taxonomy" id="767769"/>
    <lineage>
        <taxon>Eukaryota</taxon>
        <taxon>Fungi</taxon>
        <taxon>Dikarya</taxon>
        <taxon>Ascomycota</taxon>
        <taxon>Pezizomycotina</taxon>
        <taxon>Eurotiomycetes</taxon>
        <taxon>Eurotiomycetidae</taxon>
        <taxon>Eurotiales</taxon>
        <taxon>Aspergillaceae</taxon>
        <taxon>Aspergillus</taxon>
        <taxon>Aspergillus subgen. Circumdati</taxon>
    </lineage>
</organism>
<reference evidence="2" key="1">
    <citation type="journal article" date="2017" name="Genome Biol.">
        <title>Comparative genomics reveals high biological diversity and specific adaptations in the industrially and medically important fungal genus Aspergillus.</title>
        <authorList>
            <person name="de Vries R.P."/>
            <person name="Riley R."/>
            <person name="Wiebenga A."/>
            <person name="Aguilar-Osorio G."/>
            <person name="Amillis S."/>
            <person name="Uchima C.A."/>
            <person name="Anderluh G."/>
            <person name="Asadollahi M."/>
            <person name="Askin M."/>
            <person name="Barry K."/>
            <person name="Battaglia E."/>
            <person name="Bayram O."/>
            <person name="Benocci T."/>
            <person name="Braus-Stromeyer S.A."/>
            <person name="Caldana C."/>
            <person name="Canovas D."/>
            <person name="Cerqueira G.C."/>
            <person name="Chen F."/>
            <person name="Chen W."/>
            <person name="Choi C."/>
            <person name="Clum A."/>
            <person name="Dos Santos R.A."/>
            <person name="Damasio A.R."/>
            <person name="Diallinas G."/>
            <person name="Emri T."/>
            <person name="Fekete E."/>
            <person name="Flipphi M."/>
            <person name="Freyberg S."/>
            <person name="Gallo A."/>
            <person name="Gournas C."/>
            <person name="Habgood R."/>
            <person name="Hainaut M."/>
            <person name="Harispe M.L."/>
            <person name="Henrissat B."/>
            <person name="Hilden K.S."/>
            <person name="Hope R."/>
            <person name="Hossain A."/>
            <person name="Karabika E."/>
            <person name="Karaffa L."/>
            <person name="Karanyi Z."/>
            <person name="Krasevec N."/>
            <person name="Kuo A."/>
            <person name="Kusch H."/>
            <person name="LaButti K."/>
            <person name="Lagendijk E.L."/>
            <person name="Lapidus A."/>
            <person name="Levasseur A."/>
            <person name="Lindquist E."/>
            <person name="Lipzen A."/>
            <person name="Logrieco A.F."/>
            <person name="MacCabe A."/>
            <person name="Maekelae M.R."/>
            <person name="Malavazi I."/>
            <person name="Melin P."/>
            <person name="Meyer V."/>
            <person name="Mielnichuk N."/>
            <person name="Miskei M."/>
            <person name="Molnar A.P."/>
            <person name="Mule G."/>
            <person name="Ngan C.Y."/>
            <person name="Orejas M."/>
            <person name="Orosz E."/>
            <person name="Ouedraogo J.P."/>
            <person name="Overkamp K.M."/>
            <person name="Park H.-S."/>
            <person name="Perrone G."/>
            <person name="Piumi F."/>
            <person name="Punt P.J."/>
            <person name="Ram A.F."/>
            <person name="Ramon A."/>
            <person name="Rauscher S."/>
            <person name="Record E."/>
            <person name="Riano-Pachon D.M."/>
            <person name="Robert V."/>
            <person name="Roehrig J."/>
            <person name="Ruller R."/>
            <person name="Salamov A."/>
            <person name="Salih N.S."/>
            <person name="Samson R.A."/>
            <person name="Sandor E."/>
            <person name="Sanguinetti M."/>
            <person name="Schuetze T."/>
            <person name="Sepcic K."/>
            <person name="Shelest E."/>
            <person name="Sherlock G."/>
            <person name="Sophianopoulou V."/>
            <person name="Squina F.M."/>
            <person name="Sun H."/>
            <person name="Susca A."/>
            <person name="Todd R.B."/>
            <person name="Tsang A."/>
            <person name="Unkles S.E."/>
            <person name="van de Wiele N."/>
            <person name="van Rossen-Uffink D."/>
            <person name="Oliveira J.V."/>
            <person name="Vesth T.C."/>
            <person name="Visser J."/>
            <person name="Yu J.-H."/>
            <person name="Zhou M."/>
            <person name="Andersen M.R."/>
            <person name="Archer D.B."/>
            <person name="Baker S.E."/>
            <person name="Benoit I."/>
            <person name="Brakhage A.A."/>
            <person name="Braus G.H."/>
            <person name="Fischer R."/>
            <person name="Frisvad J.C."/>
            <person name="Goldman G.H."/>
            <person name="Houbraken J."/>
            <person name="Oakley B."/>
            <person name="Pocsi I."/>
            <person name="Scazzocchio C."/>
            <person name="Seiboth B."/>
            <person name="vanKuyk P.A."/>
            <person name="Wortman J."/>
            <person name="Dyer P.S."/>
            <person name="Grigoriev I.V."/>
        </authorList>
    </citation>
    <scope>NUCLEOTIDE SEQUENCE [LARGE SCALE GENOMIC DNA]</scope>
    <source>
        <strain evidence="2">CBS 101740 / IMI 381727 / IBT 21946</strain>
    </source>
</reference>
<dbReference type="VEuPathDB" id="FungiDB:ASPBRDRAFT_25102"/>
<gene>
    <name evidence="1" type="ORF">ASPBRDRAFT_25102</name>
</gene>
<dbReference type="Proteomes" id="UP000184499">
    <property type="component" value="Unassembled WGS sequence"/>
</dbReference>
<evidence type="ECO:0008006" key="3">
    <source>
        <dbReference type="Google" id="ProtNLM"/>
    </source>
</evidence>
<dbReference type="STRING" id="767769.A0A1L9V0E8"/>
<evidence type="ECO:0000313" key="2">
    <source>
        <dbReference type="Proteomes" id="UP000184499"/>
    </source>
</evidence>
<proteinExistence type="predicted"/>
<name>A0A1L9V0E8_ASPBC</name>
<sequence length="584" mass="66340">MSIQINAAANGARGAEDEIPVLSRCVNPEGISWTAIWYSPTGAPSFLVCSYCYDQHIQPTRHAGLFEALWVNGDRDLKCQWNTPRVMSHLAADDWDAIDAFMVERIKIPACKGPAGHTGLDGSRWYGMIGAWEIQGFVICEACYFDLVTWNQLRTYFITMPTIKSEEGIWTCDAAVPLIKEGLLRAITSRNRWDDLHPIFRRRMQYPSCVEMTKLQAGSTHWYASKAVPDLVVCTACYLDHFFLDHASSWELLDLTTEQQQQQLVCAMQTVPIYAAWAGCKRVSMTENTDEYDGFEHLARLILESHPCSTDDMRNATWYAPEDCTFDAFAICRRCLLAFMVIPDFATGFKEVNFRRDGNWLCDLNPASPRFSKYLAKYEDAVNQGNFSIFSKYVSEYGPLADCPRDQAYKNRKWYGKGPFTACELCYKDVIDGTSLASYLVCAVVPNEARCQMYSRRMRNLWQQACENNDLDSFLVLAKERMDAFLLMELEKQRQLAEMMMRSQRRNNLLLVSGMNSGTDGIISAMGIDNGTRYGNTDIGFNWHTSLGAEGHQQFNQAMGMDVVQASADFARLSPLIQRWATLQ</sequence>
<protein>
    <recommendedName>
        <fullName evidence="3">Integral membrane protein</fullName>
    </recommendedName>
</protein>